<evidence type="ECO:0000313" key="2">
    <source>
        <dbReference type="EMBL" id="KAG7375665.1"/>
    </source>
</evidence>
<evidence type="ECO:0000313" key="3">
    <source>
        <dbReference type="Proteomes" id="UP000694044"/>
    </source>
</evidence>
<feature type="region of interest" description="Disordered" evidence="1">
    <location>
        <begin position="53"/>
        <end position="87"/>
    </location>
</feature>
<evidence type="ECO:0000256" key="1">
    <source>
        <dbReference type="SAM" id="MobiDB-lite"/>
    </source>
</evidence>
<proteinExistence type="predicted"/>
<protein>
    <submittedName>
        <fullName evidence="2">Uncharacterized protein</fullName>
    </submittedName>
</protein>
<reference evidence="2" key="1">
    <citation type="submission" date="2021-02" db="EMBL/GenBank/DDBJ databases">
        <authorList>
            <person name="Palmer J.M."/>
        </authorList>
    </citation>
    <scope>NUCLEOTIDE SEQUENCE</scope>
    <source>
        <strain evidence="2">SCRP734</strain>
    </source>
</reference>
<organism evidence="2 3">
    <name type="scientific">Phytophthora pseudosyringae</name>
    <dbReference type="NCBI Taxonomy" id="221518"/>
    <lineage>
        <taxon>Eukaryota</taxon>
        <taxon>Sar</taxon>
        <taxon>Stramenopiles</taxon>
        <taxon>Oomycota</taxon>
        <taxon>Peronosporomycetes</taxon>
        <taxon>Peronosporales</taxon>
        <taxon>Peronosporaceae</taxon>
        <taxon>Phytophthora</taxon>
    </lineage>
</organism>
<comment type="caution">
    <text evidence="2">The sequence shown here is derived from an EMBL/GenBank/DDBJ whole genome shotgun (WGS) entry which is preliminary data.</text>
</comment>
<keyword evidence="3" id="KW-1185">Reference proteome</keyword>
<dbReference type="AlphaFoldDB" id="A0A8T1V3N1"/>
<dbReference type="EMBL" id="JAGDFM010001006">
    <property type="protein sequence ID" value="KAG7375665.1"/>
    <property type="molecule type" value="Genomic_DNA"/>
</dbReference>
<name>A0A8T1V3N1_9STRA</name>
<dbReference type="Proteomes" id="UP000694044">
    <property type="component" value="Unassembled WGS sequence"/>
</dbReference>
<gene>
    <name evidence="2" type="ORF">PHYPSEUDO_000298</name>
</gene>
<accession>A0A8T1V3N1</accession>
<sequence length="148" mass="15300">MKLAAPLVQVAGQVDVSDPTPGPRAADIVLENTISDAINEAKTVVTTVLRTEGDVVGEEEQDSREGNGSLANSPDGTTVPPPEDGEGAVYFVNETTIVVTTVKGSHTVTTTTIKTLTAVQDVVSAPQDAEEDDGVKELLDLSAAPTTK</sequence>
<feature type="region of interest" description="Disordered" evidence="1">
    <location>
        <begin position="125"/>
        <end position="148"/>
    </location>
</feature>